<dbReference type="Gramene" id="CDF40685">
    <property type="protein sequence ID" value="CDF40685"/>
    <property type="gene ID" value="CHC_T00007394001"/>
</dbReference>
<reference evidence="3" key="1">
    <citation type="journal article" date="2013" name="Proc. Natl. Acad. Sci. U.S.A.">
        <title>Genome structure and metabolic features in the red seaweed Chondrus crispus shed light on evolution of the Archaeplastida.</title>
        <authorList>
            <person name="Collen J."/>
            <person name="Porcel B."/>
            <person name="Carre W."/>
            <person name="Ball S.G."/>
            <person name="Chaparro C."/>
            <person name="Tonon T."/>
            <person name="Barbeyron T."/>
            <person name="Michel G."/>
            <person name="Noel B."/>
            <person name="Valentin K."/>
            <person name="Elias M."/>
            <person name="Artiguenave F."/>
            <person name="Arun A."/>
            <person name="Aury J.M."/>
            <person name="Barbosa-Neto J.F."/>
            <person name="Bothwell J.H."/>
            <person name="Bouget F.Y."/>
            <person name="Brillet L."/>
            <person name="Cabello-Hurtado F."/>
            <person name="Capella-Gutierrez S."/>
            <person name="Charrier B."/>
            <person name="Cladiere L."/>
            <person name="Cock J.M."/>
            <person name="Coelho S.M."/>
            <person name="Colleoni C."/>
            <person name="Czjzek M."/>
            <person name="Da Silva C."/>
            <person name="Delage L."/>
            <person name="Denoeud F."/>
            <person name="Deschamps P."/>
            <person name="Dittami S.M."/>
            <person name="Gabaldon T."/>
            <person name="Gachon C.M."/>
            <person name="Groisillier A."/>
            <person name="Herve C."/>
            <person name="Jabbari K."/>
            <person name="Katinka M."/>
            <person name="Kloareg B."/>
            <person name="Kowalczyk N."/>
            <person name="Labadie K."/>
            <person name="Leblanc C."/>
            <person name="Lopez P.J."/>
            <person name="McLachlan D.H."/>
            <person name="Meslet-Cladiere L."/>
            <person name="Moustafa A."/>
            <person name="Nehr Z."/>
            <person name="Nyvall Collen P."/>
            <person name="Panaud O."/>
            <person name="Partensky F."/>
            <person name="Poulain J."/>
            <person name="Rensing S.A."/>
            <person name="Rousvoal S."/>
            <person name="Samson G."/>
            <person name="Symeonidi A."/>
            <person name="Weissenbach J."/>
            <person name="Zambounis A."/>
            <person name="Wincker P."/>
            <person name="Boyen C."/>
        </authorList>
    </citation>
    <scope>NUCLEOTIDE SEQUENCE [LARGE SCALE GENOMIC DNA]</scope>
    <source>
        <strain evidence="3">cv. Stackhouse</strain>
    </source>
</reference>
<evidence type="ECO:0000313" key="3">
    <source>
        <dbReference type="Proteomes" id="UP000012073"/>
    </source>
</evidence>
<gene>
    <name evidence="2" type="ORF">CHC_T00007394001</name>
</gene>
<feature type="compositionally biased region" description="Low complexity" evidence="1">
    <location>
        <begin position="1"/>
        <end position="18"/>
    </location>
</feature>
<evidence type="ECO:0000313" key="2">
    <source>
        <dbReference type="EMBL" id="CDF40685.1"/>
    </source>
</evidence>
<dbReference type="KEGG" id="ccp:CHC_T00007394001"/>
<dbReference type="OrthoDB" id="4157600at2759"/>
<dbReference type="PANTHER" id="PTHR33099">
    <property type="entry name" value="FE2OG DIOXYGENASE DOMAIN-CONTAINING PROTEIN"/>
    <property type="match status" value="1"/>
</dbReference>
<dbReference type="GeneID" id="17318696"/>
<keyword evidence="3" id="KW-1185">Reference proteome</keyword>
<proteinExistence type="predicted"/>
<dbReference type="EMBL" id="HG002228">
    <property type="protein sequence ID" value="CDF40685.1"/>
    <property type="molecule type" value="Genomic_DNA"/>
</dbReference>
<evidence type="ECO:0000256" key="1">
    <source>
        <dbReference type="SAM" id="MobiDB-lite"/>
    </source>
</evidence>
<dbReference type="PANTHER" id="PTHR33099:SF7">
    <property type="entry name" value="MYND-TYPE DOMAIN-CONTAINING PROTEIN"/>
    <property type="match status" value="1"/>
</dbReference>
<dbReference type="Proteomes" id="UP000012073">
    <property type="component" value="Unassembled WGS sequence"/>
</dbReference>
<name>R7QTH9_CHOCR</name>
<organism evidence="2 3">
    <name type="scientific">Chondrus crispus</name>
    <name type="common">Carrageen Irish moss</name>
    <name type="synonym">Polymorpha crispa</name>
    <dbReference type="NCBI Taxonomy" id="2769"/>
    <lineage>
        <taxon>Eukaryota</taxon>
        <taxon>Rhodophyta</taxon>
        <taxon>Florideophyceae</taxon>
        <taxon>Rhodymeniophycidae</taxon>
        <taxon>Gigartinales</taxon>
        <taxon>Gigartinaceae</taxon>
        <taxon>Chondrus</taxon>
    </lineage>
</organism>
<sequence length="773" mass="86573">MSQTSASSQPVSPSTSTPSTPPAPFRGPDGLPSSLSTTLSSVLHPGHLWYSDSCSLPLPGLSISGLPDHLALPLTEHQAAQLEALDQDPLAGNTSNSSLRIPSDKVHFCRPDWDIELDYLCKIAVGKLGLHSADAQCVLDALFLNRAGDCFAPFAPADEDPDLFATILIQLPSEYKGGELVFSHDGKTEGYRHDADNGLSRFKSFYSVSYAHVQRELKPIESGFRLTLQYKIVWLPPVPKPMPSVDAIAEFANALQGYVDYYPAGNWHLAFELAYEYDSEDLLTHGIFTLYAEDWRNVSAFSTAARSIGIPGLDFVICKLQWVEGHETALTDGSDQDLPTMKVKEAVWKLGAPCPFNMNWVDWDSVVDLSYVHHADAGNGVDSNDKEKPHTTDAIVLWAEDRDAESLFKSDRYSVRIFLDNCTECKPAERASRMLGCLERRGPTDDRAWPEVCEVLDFCHQEECHEEASRAIMFASRIPETEDFEGVLFCYIRSHGWDVVADACTHYLCNLEGVDLDHIGCRLRALFQLYPSLPNRVALDSLSQVVAVLESHWMRFADGTSALTFTPRDCNEESLERWVPLMSIIGELELNSTDEELATLASIVDRTVHIIKAFLIREIKPLHHLLFKHNPDSRSTHLKEIREEVNTIYIAERAQEFERQKDYVIENRRAFRIRPEDDGYERFPSVDNMVEDWLSFLSLCIEMQACDSNESLDIPSQLKAIMACVEDLSESELEALSVAIATVDGSIESSFLSEMEVKVRDLSSTIKFVDVAM</sequence>
<dbReference type="RefSeq" id="XP_005710979.1">
    <property type="nucleotide sequence ID" value="XM_005710922.1"/>
</dbReference>
<dbReference type="AlphaFoldDB" id="R7QTH9"/>
<feature type="region of interest" description="Disordered" evidence="1">
    <location>
        <begin position="1"/>
        <end position="31"/>
    </location>
</feature>
<protein>
    <submittedName>
        <fullName evidence="2">Uncharacterized protein</fullName>
    </submittedName>
</protein>
<accession>R7QTH9</accession>